<organism evidence="2 3">
    <name type="scientific">Vibrio nigripulchritudo SOn1</name>
    <dbReference type="NCBI Taxonomy" id="1238450"/>
    <lineage>
        <taxon>Bacteria</taxon>
        <taxon>Pseudomonadati</taxon>
        <taxon>Pseudomonadota</taxon>
        <taxon>Gammaproteobacteria</taxon>
        <taxon>Vibrionales</taxon>
        <taxon>Vibrionaceae</taxon>
        <taxon>Vibrio</taxon>
    </lineage>
</organism>
<protein>
    <submittedName>
        <fullName evidence="2">Uncharacterized protein</fullName>
    </submittedName>
</protein>
<proteinExistence type="predicted"/>
<gene>
    <name evidence="2" type="ORF">VIBNISOn1_190018</name>
</gene>
<evidence type="ECO:0000313" key="2">
    <source>
        <dbReference type="EMBL" id="CCO46799.1"/>
    </source>
</evidence>
<sequence>MSNERLKATSIAMACCLSALPSVAAIEIVGQHNVTPIEQLDAALEHNQQYNQPTNPTQNEYSYGTQDYDSNSGQYYDPDLIKKALFEEFGTVENMLLVVNEMPLSHRNVVRALAMSQMQEQQRRIERIKLTNKLALIEESDFNLYAEYKALNDPKKIRQRREFNEKVSAAKNRPVIQSEINVRSIPYDPNGTKQISINNRVNSPTVISFFDVTGEPYPIESHIPDSETHHAASFDVRKTNDNQLLIIPKVDDKHVSGFVFLKDAAQPVSFRLTSYPEQTIDAKVSVMLPTISPSNTIKPEQLKVSFEKLNRDDDPNLSAVLSGRPPASAERLSITGLPPRSLAYKIGSYYYFRTEAIMKYEVDAANRIGNLHVFRALPRATYFFYVNNVETEVSVYEQ</sequence>
<reference evidence="2 3" key="1">
    <citation type="journal article" date="2013" name="ISME J.">
        <title>Comparative genomics of pathogenic lineages of Vibrio nigripulchritudo identifies virulence-associated traits.</title>
        <authorList>
            <person name="Goudenege D."/>
            <person name="Labreuche Y."/>
            <person name="Krin E."/>
            <person name="Ansquer D."/>
            <person name="Mangenot S."/>
            <person name="Calteau A."/>
            <person name="Medigue C."/>
            <person name="Mazel D."/>
            <person name="Polz M.F."/>
            <person name="Le Roux F."/>
        </authorList>
    </citation>
    <scope>NUCLEOTIDE SEQUENCE [LARGE SCALE GENOMIC DNA]</scope>
    <source>
        <strain evidence="2 3">SOn1</strain>
    </source>
</reference>
<dbReference type="InterPro" id="IPR022073">
    <property type="entry name" value="T4BSS_DotH_IcmK"/>
</dbReference>
<evidence type="ECO:0000256" key="1">
    <source>
        <dbReference type="SAM" id="SignalP"/>
    </source>
</evidence>
<keyword evidence="1" id="KW-0732">Signal</keyword>
<accession>A0AAV2VQU7</accession>
<evidence type="ECO:0000313" key="3">
    <source>
        <dbReference type="Proteomes" id="UP000018211"/>
    </source>
</evidence>
<comment type="caution">
    <text evidence="2">The sequence shown here is derived from an EMBL/GenBank/DDBJ whole genome shotgun (WGS) entry which is preliminary data.</text>
</comment>
<dbReference type="RefSeq" id="WP_022611840.1">
    <property type="nucleotide sequence ID" value="NZ_LK391965.1"/>
</dbReference>
<dbReference type="Pfam" id="PF12293">
    <property type="entry name" value="T4BSS_DotH_IcmK"/>
    <property type="match status" value="1"/>
</dbReference>
<dbReference type="AlphaFoldDB" id="A0AAV2VQU7"/>
<name>A0AAV2VQU7_9VIBR</name>
<dbReference type="Proteomes" id="UP000018211">
    <property type="component" value="Unassembled WGS sequence"/>
</dbReference>
<feature type="signal peptide" evidence="1">
    <location>
        <begin position="1"/>
        <end position="24"/>
    </location>
</feature>
<dbReference type="EMBL" id="CAOF01000101">
    <property type="protein sequence ID" value="CCO46799.1"/>
    <property type="molecule type" value="Genomic_DNA"/>
</dbReference>
<feature type="chain" id="PRO_5043595635" evidence="1">
    <location>
        <begin position="25"/>
        <end position="398"/>
    </location>
</feature>